<evidence type="ECO:0000313" key="3">
    <source>
        <dbReference type="Proteomes" id="UP000822476"/>
    </source>
</evidence>
<comment type="caution">
    <text evidence="2">The sequence shown here is derived from an EMBL/GenBank/DDBJ whole genome shotgun (WGS) entry which is preliminary data.</text>
</comment>
<evidence type="ECO:0000256" key="1">
    <source>
        <dbReference type="SAM" id="Phobius"/>
    </source>
</evidence>
<dbReference type="OrthoDB" id="421374at2759"/>
<keyword evidence="1" id="KW-1133">Transmembrane helix</keyword>
<keyword evidence="1" id="KW-0472">Membrane</keyword>
<protein>
    <recommendedName>
        <fullName evidence="4">Profilin</fullName>
    </recommendedName>
</protein>
<dbReference type="AlphaFoldDB" id="A0A8S9Z5C8"/>
<name>A0A8S9Z5C8_9TREM</name>
<keyword evidence="1" id="KW-0812">Transmembrane</keyword>
<proteinExistence type="predicted"/>
<dbReference type="InterPro" id="IPR048278">
    <property type="entry name" value="PFN"/>
</dbReference>
<evidence type="ECO:0000313" key="2">
    <source>
        <dbReference type="EMBL" id="KAF7260830.1"/>
    </source>
</evidence>
<organism evidence="2 3">
    <name type="scientific">Paragonimus skrjabini miyazakii</name>
    <dbReference type="NCBI Taxonomy" id="59628"/>
    <lineage>
        <taxon>Eukaryota</taxon>
        <taxon>Metazoa</taxon>
        <taxon>Spiralia</taxon>
        <taxon>Lophotrochozoa</taxon>
        <taxon>Platyhelminthes</taxon>
        <taxon>Trematoda</taxon>
        <taxon>Digenea</taxon>
        <taxon>Plagiorchiida</taxon>
        <taxon>Troglotremata</taxon>
        <taxon>Troglotrematidae</taxon>
        <taxon>Paragonimus</taxon>
    </lineage>
</organism>
<reference evidence="2" key="1">
    <citation type="submission" date="2019-07" db="EMBL/GenBank/DDBJ databases">
        <title>Annotation for the trematode Paragonimus miyazaki's.</title>
        <authorList>
            <person name="Choi Y.-J."/>
        </authorList>
    </citation>
    <scope>NUCLEOTIDE SEQUENCE</scope>
    <source>
        <strain evidence="2">Japan</strain>
    </source>
</reference>
<gene>
    <name evidence="2" type="ORF">EG68_01367</name>
</gene>
<dbReference type="SUPFAM" id="SSF55770">
    <property type="entry name" value="Profilin (actin-binding protein)"/>
    <property type="match status" value="1"/>
</dbReference>
<dbReference type="EMBL" id="JTDE01000592">
    <property type="protein sequence ID" value="KAF7260830.1"/>
    <property type="molecule type" value="Genomic_DNA"/>
</dbReference>
<dbReference type="GO" id="GO:0003779">
    <property type="term" value="F:actin binding"/>
    <property type="evidence" value="ECO:0007669"/>
    <property type="project" value="InterPro"/>
</dbReference>
<dbReference type="InterPro" id="IPR036140">
    <property type="entry name" value="PFN_sf"/>
</dbReference>
<sequence>MVVTHTKQTNQWFSFVALFLFAKAAWLASCSFFRPRRCQFVPFLQRVPVAMVDQWNNQCKGHLEQHKCLQHLAFTGLDGTIYGNSNAAEFPLTREVCKSIIDSVKSEGASSITFNGCNFVTVQKSPGHWMGKTKEQAMFLYLCETLAIVATTDVSKQPFQASLGNNAVAQLCDQYKANGY</sequence>
<evidence type="ECO:0008006" key="4">
    <source>
        <dbReference type="Google" id="ProtNLM"/>
    </source>
</evidence>
<accession>A0A8S9Z5C8</accession>
<dbReference type="Pfam" id="PF00235">
    <property type="entry name" value="Profilin"/>
    <property type="match status" value="1"/>
</dbReference>
<feature type="transmembrane region" description="Helical" evidence="1">
    <location>
        <begin position="12"/>
        <end position="33"/>
    </location>
</feature>
<dbReference type="Proteomes" id="UP000822476">
    <property type="component" value="Unassembled WGS sequence"/>
</dbReference>
<keyword evidence="3" id="KW-1185">Reference proteome</keyword>
<dbReference type="Gene3D" id="3.30.450.30">
    <property type="entry name" value="Dynein light chain 2a, cytoplasmic"/>
    <property type="match status" value="1"/>
</dbReference>